<organism evidence="10 11">
    <name type="scientific">Patellaria atrata CBS 101060</name>
    <dbReference type="NCBI Taxonomy" id="1346257"/>
    <lineage>
        <taxon>Eukaryota</taxon>
        <taxon>Fungi</taxon>
        <taxon>Dikarya</taxon>
        <taxon>Ascomycota</taxon>
        <taxon>Pezizomycotina</taxon>
        <taxon>Dothideomycetes</taxon>
        <taxon>Dothideomycetes incertae sedis</taxon>
        <taxon>Patellariales</taxon>
        <taxon>Patellariaceae</taxon>
        <taxon>Patellaria</taxon>
    </lineage>
</organism>
<feature type="transmembrane region" description="Helical" evidence="6">
    <location>
        <begin position="202"/>
        <end position="220"/>
    </location>
</feature>
<evidence type="ECO:0000259" key="8">
    <source>
        <dbReference type="Pfam" id="PF00892"/>
    </source>
</evidence>
<protein>
    <recommendedName>
        <fullName evidence="12">EamA domain-containing protein</fullName>
    </recommendedName>
</protein>
<feature type="transmembrane region" description="Helical" evidence="6">
    <location>
        <begin position="240"/>
        <end position="261"/>
    </location>
</feature>
<feature type="transmembrane region" description="Helical" evidence="6">
    <location>
        <begin position="176"/>
        <end position="195"/>
    </location>
</feature>
<dbReference type="Pfam" id="PF13127">
    <property type="entry name" value="DUF3955"/>
    <property type="match status" value="1"/>
</dbReference>
<evidence type="ECO:0000259" key="9">
    <source>
        <dbReference type="Pfam" id="PF13127"/>
    </source>
</evidence>
<feature type="region of interest" description="Disordered" evidence="5">
    <location>
        <begin position="96"/>
        <end position="115"/>
    </location>
</feature>
<keyword evidence="3 6" id="KW-1133">Transmembrane helix</keyword>
<dbReference type="PANTHER" id="PTHR23051">
    <property type="entry name" value="SOLUTE CARRIER FAMILY 35, MEMBER F5"/>
    <property type="match status" value="1"/>
</dbReference>
<evidence type="ECO:0000313" key="11">
    <source>
        <dbReference type="Proteomes" id="UP000799429"/>
    </source>
</evidence>
<keyword evidence="11" id="KW-1185">Reference proteome</keyword>
<dbReference type="Proteomes" id="UP000799429">
    <property type="component" value="Unassembled WGS sequence"/>
</dbReference>
<sequence length="392" mass="42875">RHSLGVTLMLLVVLLWTGGNFLASSVFANNTYSKPFFVTYFNSLFFIGPLIPMLLRHIQKHRHSISSFQDLLQTRVSSPHAPSPSSDLIADENEESEAFLKPDEPPTSLRGSTPSTTINMDDSLSALPILSHSRSIPKGLTLAETAHLSLRFSILWFIANYFMTACLSYTTVASSTILSSTSSIWTLILGSVIGVERFTRGKVIGVLLSLAGVGLISLVDSGGTDDESRGSFPSKTSAELAVGDVMAVFSAFCYGVYIVMLKKRVGDESRVNMPLFFGLVGLFNTTMLWPGFFILHLVGIERFDLPPTGTVWKILIANGVMSIISDFSWAYALLLTSPLLVTVGLNLTIPVSLVGQIIIHGQSSGFVYWIGAIIVFFSFILVNREEVEEEEE</sequence>
<feature type="non-terminal residue" evidence="10">
    <location>
        <position position="1"/>
    </location>
</feature>
<dbReference type="InterPro" id="IPR025016">
    <property type="entry name" value="DUF3955"/>
</dbReference>
<dbReference type="PANTHER" id="PTHR23051:SF0">
    <property type="entry name" value="SOLUTE CARRIER FAMILY 35 MEMBER F5"/>
    <property type="match status" value="1"/>
</dbReference>
<dbReference type="InterPro" id="IPR037185">
    <property type="entry name" value="EmrE-like"/>
</dbReference>
<feature type="transmembrane region" description="Helical" evidence="6">
    <location>
        <begin position="339"/>
        <end position="359"/>
    </location>
</feature>
<feature type="transmembrane region" description="Helical" evidence="6">
    <location>
        <begin position="38"/>
        <end position="55"/>
    </location>
</feature>
<dbReference type="InterPro" id="IPR000620">
    <property type="entry name" value="EamA_dom"/>
</dbReference>
<proteinExistence type="predicted"/>
<dbReference type="AlphaFoldDB" id="A0A9P4S506"/>
<feature type="domain" description="DUF3955" evidence="9">
    <location>
        <begin position="4"/>
        <end position="51"/>
    </location>
</feature>
<evidence type="ECO:0000256" key="6">
    <source>
        <dbReference type="SAM" id="Phobius"/>
    </source>
</evidence>
<feature type="transmembrane region" description="Helical" evidence="6">
    <location>
        <begin position="310"/>
        <end position="332"/>
    </location>
</feature>
<keyword evidence="7" id="KW-0732">Signal</keyword>
<feature type="transmembrane region" description="Helical" evidence="6">
    <location>
        <begin position="148"/>
        <end position="170"/>
    </location>
</feature>
<evidence type="ECO:0000256" key="2">
    <source>
        <dbReference type="ARBA" id="ARBA00022692"/>
    </source>
</evidence>
<evidence type="ECO:0000313" key="10">
    <source>
        <dbReference type="EMBL" id="KAF2835372.1"/>
    </source>
</evidence>
<feature type="domain" description="EamA" evidence="8">
    <location>
        <begin position="143"/>
        <end position="217"/>
    </location>
</feature>
<feature type="transmembrane region" description="Helical" evidence="6">
    <location>
        <begin position="365"/>
        <end position="382"/>
    </location>
</feature>
<feature type="non-terminal residue" evidence="10">
    <location>
        <position position="392"/>
    </location>
</feature>
<name>A0A9P4S506_9PEZI</name>
<dbReference type="SUPFAM" id="SSF103481">
    <property type="entry name" value="Multidrug resistance efflux transporter EmrE"/>
    <property type="match status" value="2"/>
</dbReference>
<reference evidence="10" key="1">
    <citation type="journal article" date="2020" name="Stud. Mycol.">
        <title>101 Dothideomycetes genomes: a test case for predicting lifestyles and emergence of pathogens.</title>
        <authorList>
            <person name="Haridas S."/>
            <person name="Albert R."/>
            <person name="Binder M."/>
            <person name="Bloem J."/>
            <person name="Labutti K."/>
            <person name="Salamov A."/>
            <person name="Andreopoulos B."/>
            <person name="Baker S."/>
            <person name="Barry K."/>
            <person name="Bills G."/>
            <person name="Bluhm B."/>
            <person name="Cannon C."/>
            <person name="Castanera R."/>
            <person name="Culley D."/>
            <person name="Daum C."/>
            <person name="Ezra D."/>
            <person name="Gonzalez J."/>
            <person name="Henrissat B."/>
            <person name="Kuo A."/>
            <person name="Liang C."/>
            <person name="Lipzen A."/>
            <person name="Lutzoni F."/>
            <person name="Magnuson J."/>
            <person name="Mondo S."/>
            <person name="Nolan M."/>
            <person name="Ohm R."/>
            <person name="Pangilinan J."/>
            <person name="Park H.-J."/>
            <person name="Ramirez L."/>
            <person name="Alfaro M."/>
            <person name="Sun H."/>
            <person name="Tritt A."/>
            <person name="Yoshinaga Y."/>
            <person name="Zwiers L.-H."/>
            <person name="Turgeon B."/>
            <person name="Goodwin S."/>
            <person name="Spatafora J."/>
            <person name="Crous P."/>
            <person name="Grigoriev I."/>
        </authorList>
    </citation>
    <scope>NUCLEOTIDE SEQUENCE</scope>
    <source>
        <strain evidence="10">CBS 101060</strain>
    </source>
</reference>
<evidence type="ECO:0000256" key="5">
    <source>
        <dbReference type="SAM" id="MobiDB-lite"/>
    </source>
</evidence>
<gene>
    <name evidence="10" type="ORF">M501DRAFT_924037</name>
</gene>
<dbReference type="GO" id="GO:0000329">
    <property type="term" value="C:fungal-type vacuole membrane"/>
    <property type="evidence" value="ECO:0007669"/>
    <property type="project" value="TreeGrafter"/>
</dbReference>
<evidence type="ECO:0008006" key="12">
    <source>
        <dbReference type="Google" id="ProtNLM"/>
    </source>
</evidence>
<keyword evidence="2 6" id="KW-0812">Transmembrane</keyword>
<feature type="transmembrane region" description="Helical" evidence="6">
    <location>
        <begin position="273"/>
        <end position="298"/>
    </location>
</feature>
<comment type="caution">
    <text evidence="10">The sequence shown here is derived from an EMBL/GenBank/DDBJ whole genome shotgun (WGS) entry which is preliminary data.</text>
</comment>
<dbReference type="EMBL" id="MU006109">
    <property type="protein sequence ID" value="KAF2835372.1"/>
    <property type="molecule type" value="Genomic_DNA"/>
</dbReference>
<comment type="subcellular location">
    <subcellularLocation>
        <location evidence="1">Membrane</location>
        <topology evidence="1">Multi-pass membrane protein</topology>
    </subcellularLocation>
</comment>
<feature type="signal peptide" evidence="7">
    <location>
        <begin position="1"/>
        <end position="23"/>
    </location>
</feature>
<dbReference type="OrthoDB" id="1436450at2759"/>
<accession>A0A9P4S506</accession>
<keyword evidence="4 6" id="KW-0472">Membrane</keyword>
<evidence type="ECO:0000256" key="3">
    <source>
        <dbReference type="ARBA" id="ARBA00022989"/>
    </source>
</evidence>
<evidence type="ECO:0000256" key="4">
    <source>
        <dbReference type="ARBA" id="ARBA00023136"/>
    </source>
</evidence>
<dbReference type="Pfam" id="PF00892">
    <property type="entry name" value="EamA"/>
    <property type="match status" value="1"/>
</dbReference>
<evidence type="ECO:0000256" key="7">
    <source>
        <dbReference type="SAM" id="SignalP"/>
    </source>
</evidence>
<feature type="chain" id="PRO_5040471462" description="EamA domain-containing protein" evidence="7">
    <location>
        <begin position="24"/>
        <end position="392"/>
    </location>
</feature>
<evidence type="ECO:0000256" key="1">
    <source>
        <dbReference type="ARBA" id="ARBA00004141"/>
    </source>
</evidence>